<dbReference type="InterPro" id="IPR032717">
    <property type="entry name" value="Mss51_Znf"/>
</dbReference>
<accession>A0A7R8UHD9</accession>
<dbReference type="Pfam" id="PF20179">
    <property type="entry name" value="MSS51_C"/>
    <property type="match status" value="1"/>
</dbReference>
<reference evidence="5 6" key="1">
    <citation type="submission" date="2020-11" db="EMBL/GenBank/DDBJ databases">
        <authorList>
            <person name="Wallbank WR R."/>
            <person name="Pardo Diaz C."/>
            <person name="Kozak K."/>
            <person name="Martin S."/>
            <person name="Jiggins C."/>
            <person name="Moest M."/>
            <person name="Warren A I."/>
            <person name="Generalovic N T."/>
            <person name="Byers J.R.P. K."/>
            <person name="Montejo-Kovacevich G."/>
            <person name="Yen C E."/>
        </authorList>
    </citation>
    <scope>NUCLEOTIDE SEQUENCE [LARGE SCALE GENOMIC DNA]</scope>
</reference>
<dbReference type="Gene3D" id="6.10.140.2220">
    <property type="match status" value="1"/>
</dbReference>
<dbReference type="SUPFAM" id="SSF144232">
    <property type="entry name" value="HIT/MYND zinc finger-like"/>
    <property type="match status" value="1"/>
</dbReference>
<evidence type="ECO:0000313" key="6">
    <source>
        <dbReference type="Proteomes" id="UP000594454"/>
    </source>
</evidence>
<dbReference type="GO" id="GO:0008270">
    <property type="term" value="F:zinc ion binding"/>
    <property type="evidence" value="ECO:0007669"/>
    <property type="project" value="UniProtKB-KW"/>
</dbReference>
<proteinExistence type="predicted"/>
<dbReference type="InterPro" id="IPR046824">
    <property type="entry name" value="Mss51-like_C"/>
</dbReference>
<dbReference type="Pfam" id="PF13824">
    <property type="entry name" value="zf-Mss51"/>
    <property type="match status" value="1"/>
</dbReference>
<dbReference type="Proteomes" id="UP000594454">
    <property type="component" value="Chromosome 2"/>
</dbReference>
<dbReference type="EMBL" id="LR899010">
    <property type="protein sequence ID" value="CAD7080930.1"/>
    <property type="molecule type" value="Genomic_DNA"/>
</dbReference>
<evidence type="ECO:0000256" key="1">
    <source>
        <dbReference type="ARBA" id="ARBA00022723"/>
    </source>
</evidence>
<keyword evidence="1" id="KW-0479">Metal-binding</keyword>
<dbReference type="AlphaFoldDB" id="A0A7R8UHD9"/>
<evidence type="ECO:0000256" key="2">
    <source>
        <dbReference type="ARBA" id="ARBA00022771"/>
    </source>
</evidence>
<dbReference type="PANTHER" id="PTHR28069:SF2">
    <property type="entry name" value="GH20023P"/>
    <property type="match status" value="1"/>
</dbReference>
<evidence type="ECO:0000313" key="5">
    <source>
        <dbReference type="EMBL" id="CAD7080930.1"/>
    </source>
</evidence>
<gene>
    <name evidence="5" type="ORF">HERILL_LOCUS4065</name>
</gene>
<dbReference type="InterPro" id="IPR002893">
    <property type="entry name" value="Znf_MYND"/>
</dbReference>
<feature type="domain" description="MYND-type" evidence="4">
    <location>
        <begin position="110"/>
        <end position="148"/>
    </location>
</feature>
<keyword evidence="3" id="KW-0862">Zinc</keyword>
<name>A0A7R8UHD9_HERIL</name>
<keyword evidence="2" id="KW-0863">Zinc-finger</keyword>
<keyword evidence="6" id="KW-1185">Reference proteome</keyword>
<dbReference type="OMA" id="NGHEMFY"/>
<dbReference type="PROSITE" id="PS01360">
    <property type="entry name" value="ZF_MYND_1"/>
    <property type="match status" value="1"/>
</dbReference>
<protein>
    <recommendedName>
        <fullName evidence="4">MYND-type domain-containing protein</fullName>
    </recommendedName>
</protein>
<evidence type="ECO:0000259" key="4">
    <source>
        <dbReference type="PROSITE" id="PS01360"/>
    </source>
</evidence>
<dbReference type="PANTHER" id="PTHR28069">
    <property type="entry name" value="GH20023P"/>
    <property type="match status" value="1"/>
</dbReference>
<dbReference type="InParanoid" id="A0A7R8UHD9"/>
<sequence length="522" mass="60764">METINRNKIRAKSYKKLENLKIEKCPDKNFELNGIISEVTANHCDTNESSQNDSNLILNTLLNNPKLKAIFGASKLENIDTECSEDTDEEFEEYIEYVFHPRKYFLQSLCQVCKECPKTLLPCNVCQMVFYCSEKHMNEDKIKHMSFCATLKMVAMQRGGHVYNNVHGATNEDFQILRVSTINICENMLKRPLEPFEKEVLLFPRLCSNPDCREWRHEKLDDCSFCKQVSYCRLHADHLPETHKEWCKQLKLFEKIITHQSKFGKIKPTLPSKILTNSGENLCTITQVFGQLYEKLSDIGNLIFYAELTQIASPALTTWFALKLTDLIQSPELVIHVIGAEQNFEVDTLQKWESFLLHLLPEVNKLDVVFVGPELNISEMQSSILQKQRLCKQCQKQKKEVNYHFENLLYHSYTSSSSYREPSLVCYFNPGLYRSTGFNITDTWPETIKATSRAKCPVLITSYTDYESVLDLKTFLRESERPLEIVLPAIVNPFRSQRPERNFVSEHQTPLIYKNYYLFLLK</sequence>
<dbReference type="OrthoDB" id="5282002at2759"/>
<evidence type="ECO:0000256" key="3">
    <source>
        <dbReference type="ARBA" id="ARBA00022833"/>
    </source>
</evidence>
<organism evidence="5 6">
    <name type="scientific">Hermetia illucens</name>
    <name type="common">Black soldier fly</name>
    <dbReference type="NCBI Taxonomy" id="343691"/>
    <lineage>
        <taxon>Eukaryota</taxon>
        <taxon>Metazoa</taxon>
        <taxon>Ecdysozoa</taxon>
        <taxon>Arthropoda</taxon>
        <taxon>Hexapoda</taxon>
        <taxon>Insecta</taxon>
        <taxon>Pterygota</taxon>
        <taxon>Neoptera</taxon>
        <taxon>Endopterygota</taxon>
        <taxon>Diptera</taxon>
        <taxon>Brachycera</taxon>
        <taxon>Stratiomyomorpha</taxon>
        <taxon>Stratiomyidae</taxon>
        <taxon>Hermetiinae</taxon>
        <taxon>Hermetia</taxon>
    </lineage>
</organism>